<name>A0A4R5N8C7_9LACO</name>
<evidence type="ECO:0000256" key="2">
    <source>
        <dbReference type="SAM" id="MobiDB-lite"/>
    </source>
</evidence>
<dbReference type="Pfam" id="PF09681">
    <property type="entry name" value="Phage_rep_org_N"/>
    <property type="match status" value="1"/>
</dbReference>
<evidence type="ECO:0000313" key="6">
    <source>
        <dbReference type="Proteomes" id="UP000295681"/>
    </source>
</evidence>
<dbReference type="EMBL" id="PUFI01000014">
    <property type="protein sequence ID" value="TDG68051.1"/>
    <property type="molecule type" value="Genomic_DNA"/>
</dbReference>
<dbReference type="InterPro" id="IPR006343">
    <property type="entry name" value="DnaB/C_C"/>
</dbReference>
<dbReference type="Pfam" id="PF07261">
    <property type="entry name" value="DnaB_2"/>
    <property type="match status" value="1"/>
</dbReference>
<dbReference type="Proteomes" id="UP000295681">
    <property type="component" value="Unassembled WGS sequence"/>
</dbReference>
<dbReference type="SUPFAM" id="SSF158499">
    <property type="entry name" value="DnaD domain-like"/>
    <property type="match status" value="1"/>
</dbReference>
<comment type="similarity">
    <text evidence="1">Belongs to the DnaB/DnaD family.</text>
</comment>
<dbReference type="NCBIfam" id="TIGR01446">
    <property type="entry name" value="DnaD_dom"/>
    <property type="match status" value="1"/>
</dbReference>
<dbReference type="InterPro" id="IPR010056">
    <property type="entry name" value="Phage_rep_org__N"/>
</dbReference>
<reference evidence="5 6" key="1">
    <citation type="journal article" date="2019" name="Appl. Microbiol. Biotechnol.">
        <title>Uncovering carbohydrate metabolism through a genotype-phenotype association study of 56 lactic acid bacteria genomes.</title>
        <authorList>
            <person name="Buron-Moles G."/>
            <person name="Chailyan A."/>
            <person name="Dolejs I."/>
            <person name="Forster J."/>
            <person name="Miks M.H."/>
        </authorList>
    </citation>
    <scope>NUCLEOTIDE SEQUENCE [LARGE SCALE GENOMIC DNA]</scope>
    <source>
        <strain evidence="5 6">ATCC 700006</strain>
    </source>
</reference>
<evidence type="ECO:0008006" key="7">
    <source>
        <dbReference type="Google" id="ProtNLM"/>
    </source>
</evidence>
<keyword evidence="6" id="KW-1185">Reference proteome</keyword>
<dbReference type="NCBIfam" id="TIGR01714">
    <property type="entry name" value="phage_rep_org_N"/>
    <property type="match status" value="1"/>
</dbReference>
<dbReference type="PANTHER" id="PTHR37293:SF5">
    <property type="entry name" value="DNA REPLICATION PROTEIN"/>
    <property type="match status" value="1"/>
</dbReference>
<protein>
    <recommendedName>
        <fullName evidence="7">DnaD domain-containing protein</fullName>
    </recommendedName>
</protein>
<comment type="caution">
    <text evidence="5">The sequence shown here is derived from an EMBL/GenBank/DDBJ whole genome shotgun (WGS) entry which is preliminary data.</text>
</comment>
<dbReference type="AlphaFoldDB" id="A0A4R5N8C7"/>
<organism evidence="5 6">
    <name type="scientific">Leuconostoc fallax</name>
    <dbReference type="NCBI Taxonomy" id="1251"/>
    <lineage>
        <taxon>Bacteria</taxon>
        <taxon>Bacillati</taxon>
        <taxon>Bacillota</taxon>
        <taxon>Bacilli</taxon>
        <taxon>Lactobacillales</taxon>
        <taxon>Lactobacillaceae</taxon>
        <taxon>Leuconostoc</taxon>
    </lineage>
</organism>
<dbReference type="Gene3D" id="1.10.10.630">
    <property type="entry name" value="DnaD domain-like"/>
    <property type="match status" value="1"/>
</dbReference>
<feature type="domain" description="DnaB/C C-terminal" evidence="3">
    <location>
        <begin position="211"/>
        <end position="259"/>
    </location>
</feature>
<accession>A0A4R5N8C7</accession>
<feature type="domain" description="Phage replisome organiser N-terminal" evidence="4">
    <location>
        <begin position="11"/>
        <end position="126"/>
    </location>
</feature>
<dbReference type="InterPro" id="IPR053162">
    <property type="entry name" value="DnaD"/>
</dbReference>
<evidence type="ECO:0000259" key="3">
    <source>
        <dbReference type="Pfam" id="PF07261"/>
    </source>
</evidence>
<evidence type="ECO:0000256" key="1">
    <source>
        <dbReference type="ARBA" id="ARBA00093462"/>
    </source>
</evidence>
<gene>
    <name evidence="5" type="ORF">C5L23_000357</name>
</gene>
<evidence type="ECO:0000259" key="4">
    <source>
        <dbReference type="Pfam" id="PF09681"/>
    </source>
</evidence>
<dbReference type="InterPro" id="IPR034829">
    <property type="entry name" value="DnaD-like_sf"/>
</dbReference>
<dbReference type="STRING" id="907931.GCA_000165675_00993"/>
<feature type="region of interest" description="Disordered" evidence="2">
    <location>
        <begin position="261"/>
        <end position="300"/>
    </location>
</feature>
<evidence type="ECO:0000313" key="5">
    <source>
        <dbReference type="EMBL" id="TDG68051.1"/>
    </source>
</evidence>
<proteinExistence type="inferred from homology"/>
<dbReference type="RefSeq" id="WP_010007834.1">
    <property type="nucleotide sequence ID" value="NZ_JAGYGP010000001.1"/>
</dbReference>
<dbReference type="PANTHER" id="PTHR37293">
    <property type="entry name" value="PHAGE REPLICATION PROTEIN-RELATED"/>
    <property type="match status" value="1"/>
</dbReference>
<sequence>MANKKKPIYFWLRLDNNFYKNLAIKKVRKMAGGDTMVVIYQKMMLSSLDTSGVIYYEGIYGKLEEELALMIDEEVEQVAMTLSYFTKAGLIQIDDNQNVEMSQVSALIDQETNWARYKREQRKSNKLDNVQSLSNERPTEIELEKEIEIKKETKLEKDVDVEDEKAKEDDNAKAYESLVSLFEENGFGTIGGLVSTDISNELKDFAEANNDDYREAYKVILLAIKLAVSNGACKFSYVWSITKGWYQKKLFTVKDIEASEQKRKDEKSKQSRNSFNRRPQKQEPEKAVISESEQVRSYSDDEYQKAMEKLKNLKTKAE</sequence>